<dbReference type="GO" id="GO:0006355">
    <property type="term" value="P:regulation of DNA-templated transcription"/>
    <property type="evidence" value="ECO:0007669"/>
    <property type="project" value="InterPro"/>
</dbReference>
<dbReference type="Gene3D" id="3.40.50.300">
    <property type="entry name" value="P-loop containing nucleotide triphosphate hydrolases"/>
    <property type="match status" value="1"/>
</dbReference>
<dbReference type="PROSITE" id="PS00675">
    <property type="entry name" value="SIGMA54_INTERACT_1"/>
    <property type="match status" value="1"/>
</dbReference>
<dbReference type="Gene3D" id="1.10.10.60">
    <property type="entry name" value="Homeodomain-like"/>
    <property type="match status" value="1"/>
</dbReference>
<reference evidence="7" key="1">
    <citation type="submission" date="2016-08" db="EMBL/GenBank/DDBJ databases">
        <authorList>
            <person name="Seilhamer J.J."/>
        </authorList>
    </citation>
    <scope>NUCLEOTIDE SEQUENCE</scope>
    <source>
        <strain evidence="7">86-1</strain>
    </source>
</reference>
<keyword evidence="3" id="KW-0805">Transcription regulation</keyword>
<sequence length="657" mass="71690">MIHITIIAPYLEMSKEVEACQLVLNDPTVAIEVKDLVGVAALQQLPIHADAVISRGATATALRKALPPNCILVELPVTGADVLRVLLKVKERVPYSRIALVAPPNMLNGVEEMIQLLDEPIHSYPVLDEETAIKQILACKKKGIEMVVGGSMVTTLAASYGMNAEMIYSGKDSVLLAINEAVRSARLAQRERARSERFRTTLDLIEEVIFSFNSAGELAAQNAKAFKLLADSAEGEHANAIPKLRAYVERVLKKGRSETDIIIEIGNKLVTGTVQPVIDGQSIVGAVAAFQEAGAVHDREVALRHSFTSKGHRAKYSFRDCAGVSAKINNTVDRARRFSSVDSSILIYGETGTGKEVFAQSIHAESKRKNGPFVAVNCAAINDNLLESELFGYVSGAFTGARKNGKPGMFEMAHTGTIFLDEISEIPFWLQGRLLRVLQEHEVMRLGDDKVIPVDVRVIAASNKDLRQLAREGKFRADLLFRLNILELHLPPLRERKEDIPALVTSFLSYFNTKYKTGKLILQDAALWLLMHYDWPGNIRELRNICERTCVLSPQHIVTEEDLKKILENVLQADMPSHSAASAASSAMPNGAAAQSGPAEQAHLDKAVLGSSYAAIQQALAATHGHMGKAASLLGVSRVTLWRKLKEYEKSVSGAAG</sequence>
<evidence type="ECO:0000313" key="7">
    <source>
        <dbReference type="EMBL" id="SCM73195.1"/>
    </source>
</evidence>
<dbReference type="InterPro" id="IPR002197">
    <property type="entry name" value="HTH_Fis"/>
</dbReference>
<dbReference type="InterPro" id="IPR003593">
    <property type="entry name" value="AAA+_ATPase"/>
</dbReference>
<keyword evidence="4" id="KW-0238">DNA-binding</keyword>
<dbReference type="InterPro" id="IPR009057">
    <property type="entry name" value="Homeodomain-like_sf"/>
</dbReference>
<dbReference type="SUPFAM" id="SSF46689">
    <property type="entry name" value="Homeodomain-like"/>
    <property type="match status" value="1"/>
</dbReference>
<dbReference type="SUPFAM" id="SSF159800">
    <property type="entry name" value="PrpR receptor domain-like"/>
    <property type="match status" value="1"/>
</dbReference>
<dbReference type="InterPro" id="IPR058031">
    <property type="entry name" value="AAA_lid_NorR"/>
</dbReference>
<organism evidence="7">
    <name type="scientific">uncultured Desulfovibrio sp</name>
    <dbReference type="NCBI Taxonomy" id="167968"/>
    <lineage>
        <taxon>Bacteria</taxon>
        <taxon>Pseudomonadati</taxon>
        <taxon>Thermodesulfobacteriota</taxon>
        <taxon>Desulfovibrionia</taxon>
        <taxon>Desulfovibrionales</taxon>
        <taxon>Desulfovibrionaceae</taxon>
        <taxon>Desulfovibrio</taxon>
        <taxon>environmental samples</taxon>
    </lineage>
</organism>
<accession>A0A212L6R3</accession>
<dbReference type="Pfam" id="PF00158">
    <property type="entry name" value="Sigma54_activat"/>
    <property type="match status" value="1"/>
</dbReference>
<gene>
    <name evidence="7" type="ORF">KL86DES1_21121</name>
</gene>
<dbReference type="InterPro" id="IPR025944">
    <property type="entry name" value="Sigma_54_int_dom_CS"/>
</dbReference>
<dbReference type="CDD" id="cd00009">
    <property type="entry name" value="AAA"/>
    <property type="match status" value="1"/>
</dbReference>
<evidence type="ECO:0000259" key="6">
    <source>
        <dbReference type="PROSITE" id="PS50045"/>
    </source>
</evidence>
<dbReference type="Gene3D" id="3.40.50.10660">
    <property type="entry name" value="PrpR receptor domain-like"/>
    <property type="match status" value="1"/>
</dbReference>
<evidence type="ECO:0000256" key="1">
    <source>
        <dbReference type="ARBA" id="ARBA00022741"/>
    </source>
</evidence>
<dbReference type="Pfam" id="PF02954">
    <property type="entry name" value="HTH_8"/>
    <property type="match status" value="1"/>
</dbReference>
<dbReference type="RefSeq" id="WP_179980563.1">
    <property type="nucleotide sequence ID" value="NZ_LT608333.1"/>
</dbReference>
<dbReference type="InterPro" id="IPR025662">
    <property type="entry name" value="Sigma_54_int_dom_ATP-bd_1"/>
</dbReference>
<evidence type="ECO:0000256" key="3">
    <source>
        <dbReference type="ARBA" id="ARBA00023015"/>
    </source>
</evidence>
<name>A0A212L6R3_9BACT</name>
<dbReference type="InterPro" id="IPR027417">
    <property type="entry name" value="P-loop_NTPase"/>
</dbReference>
<dbReference type="GO" id="GO:0000156">
    <property type="term" value="F:phosphorelay response regulator activity"/>
    <property type="evidence" value="ECO:0007669"/>
    <property type="project" value="InterPro"/>
</dbReference>
<protein>
    <submittedName>
        <fullName evidence="7">PAS sensor protein</fullName>
    </submittedName>
</protein>
<evidence type="ECO:0000256" key="4">
    <source>
        <dbReference type="ARBA" id="ARBA00023125"/>
    </source>
</evidence>
<dbReference type="InterPro" id="IPR025943">
    <property type="entry name" value="Sigma_54_int_dom_ATP-bd_2"/>
</dbReference>
<keyword evidence="1" id="KW-0547">Nucleotide-binding</keyword>
<keyword evidence="5" id="KW-0804">Transcription</keyword>
<dbReference type="GO" id="GO:0005524">
    <property type="term" value="F:ATP binding"/>
    <property type="evidence" value="ECO:0007669"/>
    <property type="project" value="UniProtKB-KW"/>
</dbReference>
<dbReference type="GO" id="GO:0043565">
    <property type="term" value="F:sequence-specific DNA binding"/>
    <property type="evidence" value="ECO:0007669"/>
    <property type="project" value="InterPro"/>
</dbReference>
<dbReference type="Pfam" id="PF25601">
    <property type="entry name" value="AAA_lid_14"/>
    <property type="match status" value="1"/>
</dbReference>
<dbReference type="PANTHER" id="PTHR32071">
    <property type="entry name" value="TRANSCRIPTIONAL REGULATORY PROTEIN"/>
    <property type="match status" value="1"/>
</dbReference>
<dbReference type="InterPro" id="IPR010524">
    <property type="entry name" value="Sig_transdc_resp-reg_PrpR_N"/>
</dbReference>
<dbReference type="SMART" id="SM00382">
    <property type="entry name" value="AAA"/>
    <property type="match status" value="1"/>
</dbReference>
<dbReference type="PROSITE" id="PS00676">
    <property type="entry name" value="SIGMA54_INTERACT_2"/>
    <property type="match status" value="1"/>
</dbReference>
<feature type="domain" description="Sigma-54 factor interaction" evidence="6">
    <location>
        <begin position="321"/>
        <end position="551"/>
    </location>
</feature>
<evidence type="ECO:0000256" key="2">
    <source>
        <dbReference type="ARBA" id="ARBA00022840"/>
    </source>
</evidence>
<dbReference type="Gene3D" id="1.10.8.60">
    <property type="match status" value="1"/>
</dbReference>
<dbReference type="InterPro" id="IPR002078">
    <property type="entry name" value="Sigma_54_int"/>
</dbReference>
<dbReference type="Gene3D" id="3.30.450.20">
    <property type="entry name" value="PAS domain"/>
    <property type="match status" value="1"/>
</dbReference>
<evidence type="ECO:0000256" key="5">
    <source>
        <dbReference type="ARBA" id="ARBA00023163"/>
    </source>
</evidence>
<keyword evidence="2" id="KW-0067">ATP-binding</keyword>
<dbReference type="PROSITE" id="PS50045">
    <property type="entry name" value="SIGMA54_INTERACT_4"/>
    <property type="match status" value="1"/>
</dbReference>
<dbReference type="AlphaFoldDB" id="A0A212L6R3"/>
<dbReference type="EMBL" id="FMJC01000002">
    <property type="protein sequence ID" value="SCM73195.1"/>
    <property type="molecule type" value="Genomic_DNA"/>
</dbReference>
<dbReference type="SUPFAM" id="SSF52540">
    <property type="entry name" value="P-loop containing nucleoside triphosphate hydrolases"/>
    <property type="match status" value="1"/>
</dbReference>
<dbReference type="PRINTS" id="PR01590">
    <property type="entry name" value="HTHFIS"/>
</dbReference>
<dbReference type="PANTHER" id="PTHR32071:SF57">
    <property type="entry name" value="C4-DICARBOXYLATE TRANSPORT TRANSCRIPTIONAL REGULATORY PROTEIN DCTD"/>
    <property type="match status" value="1"/>
</dbReference>
<dbReference type="FunFam" id="3.40.50.300:FF:000006">
    <property type="entry name" value="DNA-binding transcriptional regulator NtrC"/>
    <property type="match status" value="1"/>
</dbReference>
<proteinExistence type="predicted"/>
<dbReference type="Pfam" id="PF06506">
    <property type="entry name" value="PrpR_N"/>
    <property type="match status" value="1"/>
</dbReference>
<dbReference type="PROSITE" id="PS00688">
    <property type="entry name" value="SIGMA54_INTERACT_3"/>
    <property type="match status" value="1"/>
</dbReference>
<dbReference type="Gene3D" id="3.40.50.2300">
    <property type="match status" value="1"/>
</dbReference>